<evidence type="ECO:0008006" key="4">
    <source>
        <dbReference type="Google" id="ProtNLM"/>
    </source>
</evidence>
<protein>
    <recommendedName>
        <fullName evidence="4">Copper chaperone PCu(A)C</fullName>
    </recommendedName>
</protein>
<dbReference type="InterPro" id="IPR036182">
    <property type="entry name" value="PCuAC_sf"/>
</dbReference>
<evidence type="ECO:0000313" key="2">
    <source>
        <dbReference type="EMBL" id="GHF82562.1"/>
    </source>
</evidence>
<reference evidence="2" key="2">
    <citation type="submission" date="2020-09" db="EMBL/GenBank/DDBJ databases">
        <authorList>
            <person name="Sun Q."/>
            <person name="Kim S."/>
        </authorList>
    </citation>
    <scope>NUCLEOTIDE SEQUENCE</scope>
    <source>
        <strain evidence="2">KCTC 42731</strain>
    </source>
</reference>
<evidence type="ECO:0000256" key="1">
    <source>
        <dbReference type="SAM" id="SignalP"/>
    </source>
</evidence>
<comment type="caution">
    <text evidence="2">The sequence shown here is derived from an EMBL/GenBank/DDBJ whole genome shotgun (WGS) entry which is preliminary data.</text>
</comment>
<dbReference type="SUPFAM" id="SSF110087">
    <property type="entry name" value="DR1885-like metal-binding protein"/>
    <property type="match status" value="1"/>
</dbReference>
<dbReference type="Gene3D" id="2.60.40.1890">
    <property type="entry name" value="PCu(A)C copper chaperone"/>
    <property type="match status" value="1"/>
</dbReference>
<feature type="chain" id="PRO_5037334522" description="Copper chaperone PCu(A)C" evidence="1">
    <location>
        <begin position="37"/>
        <end position="169"/>
    </location>
</feature>
<dbReference type="Pfam" id="PF04314">
    <property type="entry name" value="PCuAC"/>
    <property type="match status" value="1"/>
</dbReference>
<proteinExistence type="predicted"/>
<gene>
    <name evidence="2" type="ORF">GCM10017161_07180</name>
</gene>
<name>A0A919BDN9_9GAMM</name>
<dbReference type="PANTHER" id="PTHR36302:SF1">
    <property type="entry name" value="COPPER CHAPERONE PCU(A)C"/>
    <property type="match status" value="1"/>
</dbReference>
<keyword evidence="3" id="KW-1185">Reference proteome</keyword>
<dbReference type="EMBL" id="BNCK01000002">
    <property type="protein sequence ID" value="GHF82562.1"/>
    <property type="molecule type" value="Genomic_DNA"/>
</dbReference>
<accession>A0A919BDN9</accession>
<dbReference type="Proteomes" id="UP000623842">
    <property type="component" value="Unassembled WGS sequence"/>
</dbReference>
<reference evidence="2" key="1">
    <citation type="journal article" date="2014" name="Int. J. Syst. Evol. Microbiol.">
        <title>Complete genome sequence of Corynebacterium casei LMG S-19264T (=DSM 44701T), isolated from a smear-ripened cheese.</title>
        <authorList>
            <consortium name="US DOE Joint Genome Institute (JGI-PGF)"/>
            <person name="Walter F."/>
            <person name="Albersmeier A."/>
            <person name="Kalinowski J."/>
            <person name="Ruckert C."/>
        </authorList>
    </citation>
    <scope>NUCLEOTIDE SEQUENCE</scope>
    <source>
        <strain evidence="2">KCTC 42731</strain>
    </source>
</reference>
<feature type="signal peptide" evidence="1">
    <location>
        <begin position="1"/>
        <end position="36"/>
    </location>
</feature>
<dbReference type="InterPro" id="IPR007410">
    <property type="entry name" value="LpqE-like"/>
</dbReference>
<keyword evidence="1" id="KW-0732">Signal</keyword>
<dbReference type="AlphaFoldDB" id="A0A919BDN9"/>
<dbReference type="InterPro" id="IPR058248">
    <property type="entry name" value="Lxx211020-like"/>
</dbReference>
<evidence type="ECO:0000313" key="3">
    <source>
        <dbReference type="Proteomes" id="UP000623842"/>
    </source>
</evidence>
<organism evidence="2 3">
    <name type="scientific">Thalassotalea marina</name>
    <dbReference type="NCBI Taxonomy" id="1673741"/>
    <lineage>
        <taxon>Bacteria</taxon>
        <taxon>Pseudomonadati</taxon>
        <taxon>Pseudomonadota</taxon>
        <taxon>Gammaproteobacteria</taxon>
        <taxon>Alteromonadales</taxon>
        <taxon>Colwelliaceae</taxon>
        <taxon>Thalassotalea</taxon>
    </lineage>
</organism>
<sequence length="169" mass="19081">MYSKNMNKLTAKNSLNSLLKMFALTFSLFYVLSSMAAQNIDVSEAYVRATIPGTKISSAYMTIANHSANDVKLVAVKGAISDRIEIHEHTMADGMMKMRQVESLLIKSHDTTVLQPSGYHLMIFNLEKPLVPEQTVKLTLIFDNKNEVELELPVQSIKKQKKKAHEHHH</sequence>
<dbReference type="PANTHER" id="PTHR36302">
    <property type="entry name" value="BLR7088 PROTEIN"/>
    <property type="match status" value="1"/>
</dbReference>